<proteinExistence type="predicted"/>
<dbReference type="PANTHER" id="PTHR35046:SF26">
    <property type="entry name" value="RNA-DIRECTED DNA POLYMERASE"/>
    <property type="match status" value="1"/>
</dbReference>
<reference evidence="2" key="1">
    <citation type="submission" date="2018-05" db="EMBL/GenBank/DDBJ databases">
        <title>Draft genome of Mucuna pruriens seed.</title>
        <authorList>
            <person name="Nnadi N.E."/>
            <person name="Vos R."/>
            <person name="Hasami M.H."/>
            <person name="Devisetty U.K."/>
            <person name="Aguiy J.C."/>
        </authorList>
    </citation>
    <scope>NUCLEOTIDE SEQUENCE [LARGE SCALE GENOMIC DNA]</scope>
    <source>
        <strain evidence="2">JCA_2017</strain>
    </source>
</reference>
<dbReference type="EMBL" id="QJKJ01003575">
    <property type="protein sequence ID" value="RDX97771.1"/>
    <property type="molecule type" value="Genomic_DNA"/>
</dbReference>
<dbReference type="OrthoDB" id="1747743at2759"/>
<feature type="compositionally biased region" description="Basic and acidic residues" evidence="1">
    <location>
        <begin position="37"/>
        <end position="48"/>
    </location>
</feature>
<name>A0A371H4P9_MUCPR</name>
<evidence type="ECO:0000313" key="2">
    <source>
        <dbReference type="EMBL" id="RDX97771.1"/>
    </source>
</evidence>
<evidence type="ECO:0000256" key="1">
    <source>
        <dbReference type="SAM" id="MobiDB-lite"/>
    </source>
</evidence>
<organism evidence="2 3">
    <name type="scientific">Mucuna pruriens</name>
    <name type="common">Velvet bean</name>
    <name type="synonym">Dolichos pruriens</name>
    <dbReference type="NCBI Taxonomy" id="157652"/>
    <lineage>
        <taxon>Eukaryota</taxon>
        <taxon>Viridiplantae</taxon>
        <taxon>Streptophyta</taxon>
        <taxon>Embryophyta</taxon>
        <taxon>Tracheophyta</taxon>
        <taxon>Spermatophyta</taxon>
        <taxon>Magnoliopsida</taxon>
        <taxon>eudicotyledons</taxon>
        <taxon>Gunneridae</taxon>
        <taxon>Pentapetalae</taxon>
        <taxon>rosids</taxon>
        <taxon>fabids</taxon>
        <taxon>Fabales</taxon>
        <taxon>Fabaceae</taxon>
        <taxon>Papilionoideae</taxon>
        <taxon>50 kb inversion clade</taxon>
        <taxon>NPAAA clade</taxon>
        <taxon>indigoferoid/millettioid clade</taxon>
        <taxon>Phaseoleae</taxon>
        <taxon>Mucuna</taxon>
    </lineage>
</organism>
<dbReference type="Proteomes" id="UP000257109">
    <property type="component" value="Unassembled WGS sequence"/>
</dbReference>
<sequence>MEIDLLRAQLRESEDAIMARFLHGLNKEIYDVLERDREKENVRSDRSPTKGSEPFQDRKETIVTPSPSTPRTSNIKGFKLQWLSEHEELVVNKQVEVAFTLGRYEDKVLYDVVPMEAKHLLLGWPRQFDRKVNHD</sequence>
<dbReference type="PANTHER" id="PTHR35046">
    <property type="entry name" value="ZINC KNUCKLE (CCHC-TYPE) FAMILY PROTEIN"/>
    <property type="match status" value="1"/>
</dbReference>
<feature type="compositionally biased region" description="Polar residues" evidence="1">
    <location>
        <begin position="63"/>
        <end position="74"/>
    </location>
</feature>
<feature type="region of interest" description="Disordered" evidence="1">
    <location>
        <begin position="37"/>
        <end position="74"/>
    </location>
</feature>
<comment type="caution">
    <text evidence="2">The sequence shown here is derived from an EMBL/GenBank/DDBJ whole genome shotgun (WGS) entry which is preliminary data.</text>
</comment>
<accession>A0A371H4P9</accession>
<feature type="non-terminal residue" evidence="2">
    <location>
        <position position="1"/>
    </location>
</feature>
<keyword evidence="3" id="KW-1185">Reference proteome</keyword>
<dbReference type="AlphaFoldDB" id="A0A371H4P9"/>
<protein>
    <submittedName>
        <fullName evidence="2">Uncharacterized protein</fullName>
    </submittedName>
</protein>
<evidence type="ECO:0000313" key="3">
    <source>
        <dbReference type="Proteomes" id="UP000257109"/>
    </source>
</evidence>
<gene>
    <name evidence="2" type="ORF">CR513_19413</name>
</gene>